<reference evidence="2" key="1">
    <citation type="submission" date="2015-07" db="EMBL/GenBank/DDBJ databases">
        <title>Transcriptome Assembly of Anthurium amnicola.</title>
        <authorList>
            <person name="Suzuki J."/>
        </authorList>
    </citation>
    <scope>NUCLEOTIDE SEQUENCE</scope>
</reference>
<dbReference type="InterPro" id="IPR012866">
    <property type="entry name" value="DUF1644"/>
</dbReference>
<accession>A0A1D1XDE6</accession>
<proteinExistence type="predicted"/>
<dbReference type="PANTHER" id="PTHR31197">
    <property type="entry name" value="OS01G0612600 PROTEIN"/>
    <property type="match status" value="1"/>
</dbReference>
<name>A0A1D1XDE6_9ARAE</name>
<dbReference type="Pfam" id="PF07800">
    <property type="entry name" value="DUF1644"/>
    <property type="match status" value="1"/>
</dbReference>
<sequence length="274" mass="31000">MEHPHNAVLLLCSSHGRGCRAYMCDTSHRHANCLDQFRKASASAASCPENRGDQEQAVKLSCPLCRGVVKDWVVVEPARQYMNAKARMCSLESCGYNGTYGELRKHARMEHPSVRPSDADPERQHNWRRMERQRDIGDLLSTVRPLFIDDEVGVIGNDDVDPGMSMFSSHGFFVYLYIRYTGRVVEHEPENVGVVSYPQVSVSFGPRSGNTRNQRRSRTHLAETFEGDLGSTSRDDNHVDDEDSPSGGVLPASAHRPRTRRQRRMRMPDEEDVL</sequence>
<dbReference type="AlphaFoldDB" id="A0A1D1XDE6"/>
<evidence type="ECO:0000313" key="2">
    <source>
        <dbReference type="EMBL" id="JAT40444.1"/>
    </source>
</evidence>
<evidence type="ECO:0000313" key="3">
    <source>
        <dbReference type="EMBL" id="JAT58043.1"/>
    </source>
</evidence>
<gene>
    <name evidence="3" type="ORF">g.82206</name>
    <name evidence="2" type="ORF">g.82210</name>
</gene>
<protein>
    <submittedName>
        <fullName evidence="2">Uncharacterized protein</fullName>
    </submittedName>
</protein>
<organism evidence="2">
    <name type="scientific">Anthurium amnicola</name>
    <dbReference type="NCBI Taxonomy" id="1678845"/>
    <lineage>
        <taxon>Eukaryota</taxon>
        <taxon>Viridiplantae</taxon>
        <taxon>Streptophyta</taxon>
        <taxon>Embryophyta</taxon>
        <taxon>Tracheophyta</taxon>
        <taxon>Spermatophyta</taxon>
        <taxon>Magnoliopsida</taxon>
        <taxon>Liliopsida</taxon>
        <taxon>Araceae</taxon>
        <taxon>Pothoideae</taxon>
        <taxon>Potheae</taxon>
        <taxon>Anthurium</taxon>
    </lineage>
</organism>
<feature type="compositionally biased region" description="Basic residues" evidence="1">
    <location>
        <begin position="255"/>
        <end position="265"/>
    </location>
</feature>
<dbReference type="EMBL" id="GDJX01009893">
    <property type="protein sequence ID" value="JAT58043.1"/>
    <property type="molecule type" value="Transcribed_RNA"/>
</dbReference>
<feature type="region of interest" description="Disordered" evidence="1">
    <location>
        <begin position="204"/>
        <end position="274"/>
    </location>
</feature>
<dbReference type="EMBL" id="GDJX01027492">
    <property type="protein sequence ID" value="JAT40444.1"/>
    <property type="molecule type" value="Transcribed_RNA"/>
</dbReference>
<evidence type="ECO:0000256" key="1">
    <source>
        <dbReference type="SAM" id="MobiDB-lite"/>
    </source>
</evidence>
<dbReference type="PANTHER" id="PTHR31197:SF5">
    <property type="entry name" value="OS01G0612600 PROTEIN"/>
    <property type="match status" value="1"/>
</dbReference>